<sequence>MDYQPLVGHRKEFWTIKKLIYNNAETTFEIAHIDFTSNKDNYSNLRWRLTQLVKDPDDDASLMIMRVFIYVREM</sequence>
<keyword evidence="2" id="KW-1185">Reference proteome</keyword>
<evidence type="ECO:0000313" key="1">
    <source>
        <dbReference type="EMBL" id="KAF7803154.1"/>
    </source>
</evidence>
<dbReference type="AlphaFoldDB" id="A0A834SGF7"/>
<protein>
    <submittedName>
        <fullName evidence="1">Uncharacterized protein</fullName>
    </submittedName>
</protein>
<proteinExistence type="predicted"/>
<name>A0A834SGF7_9FABA</name>
<dbReference type="EMBL" id="JAAIUW010000013">
    <property type="protein sequence ID" value="KAF7803154.1"/>
    <property type="molecule type" value="Genomic_DNA"/>
</dbReference>
<dbReference type="Proteomes" id="UP000634136">
    <property type="component" value="Unassembled WGS sequence"/>
</dbReference>
<organism evidence="1 2">
    <name type="scientific">Senna tora</name>
    <dbReference type="NCBI Taxonomy" id="362788"/>
    <lineage>
        <taxon>Eukaryota</taxon>
        <taxon>Viridiplantae</taxon>
        <taxon>Streptophyta</taxon>
        <taxon>Embryophyta</taxon>
        <taxon>Tracheophyta</taxon>
        <taxon>Spermatophyta</taxon>
        <taxon>Magnoliopsida</taxon>
        <taxon>eudicotyledons</taxon>
        <taxon>Gunneridae</taxon>
        <taxon>Pentapetalae</taxon>
        <taxon>rosids</taxon>
        <taxon>fabids</taxon>
        <taxon>Fabales</taxon>
        <taxon>Fabaceae</taxon>
        <taxon>Caesalpinioideae</taxon>
        <taxon>Cassia clade</taxon>
        <taxon>Senna</taxon>
    </lineage>
</organism>
<accession>A0A834SGF7</accession>
<evidence type="ECO:0000313" key="2">
    <source>
        <dbReference type="Proteomes" id="UP000634136"/>
    </source>
</evidence>
<comment type="caution">
    <text evidence="1">The sequence shown here is derived from an EMBL/GenBank/DDBJ whole genome shotgun (WGS) entry which is preliminary data.</text>
</comment>
<reference evidence="1" key="1">
    <citation type="submission" date="2020-09" db="EMBL/GenBank/DDBJ databases">
        <title>Genome-Enabled Discovery of Anthraquinone Biosynthesis in Senna tora.</title>
        <authorList>
            <person name="Kang S.-H."/>
            <person name="Pandey R.P."/>
            <person name="Lee C.-M."/>
            <person name="Sim J.-S."/>
            <person name="Jeong J.-T."/>
            <person name="Choi B.-S."/>
            <person name="Jung M."/>
            <person name="Ginzburg D."/>
            <person name="Zhao K."/>
            <person name="Won S.Y."/>
            <person name="Oh T.-J."/>
            <person name="Yu Y."/>
            <person name="Kim N.-H."/>
            <person name="Lee O.R."/>
            <person name="Lee T.-H."/>
            <person name="Bashyal P."/>
            <person name="Kim T.-S."/>
            <person name="Lee W.-H."/>
            <person name="Kawkins C."/>
            <person name="Kim C.-K."/>
            <person name="Kim J.S."/>
            <person name="Ahn B.O."/>
            <person name="Rhee S.Y."/>
            <person name="Sohng J.K."/>
        </authorList>
    </citation>
    <scope>NUCLEOTIDE SEQUENCE</scope>
    <source>
        <tissue evidence="1">Leaf</tissue>
    </source>
</reference>
<gene>
    <name evidence="1" type="ORF">G2W53_042265</name>
</gene>